<name>N0DZ56_9MICO</name>
<organism evidence="1 2">
    <name type="scientific">Phycicoccus elongatus Lp2</name>
    <dbReference type="NCBI Taxonomy" id="1193181"/>
    <lineage>
        <taxon>Bacteria</taxon>
        <taxon>Bacillati</taxon>
        <taxon>Actinomycetota</taxon>
        <taxon>Actinomycetes</taxon>
        <taxon>Micrococcales</taxon>
        <taxon>Intrasporangiaceae</taxon>
        <taxon>Phycicoccus</taxon>
    </lineage>
</organism>
<comment type="caution">
    <text evidence="1">The sequence shown here is derived from an EMBL/GenBank/DDBJ whole genome shotgun (WGS) entry which is preliminary data.</text>
</comment>
<reference evidence="1 2" key="1">
    <citation type="journal article" date="2013" name="ISME J.">
        <title>A metabolic model for members of the genus Tetrasphaera involved in enhanced biological phosphorus removal.</title>
        <authorList>
            <person name="Kristiansen R."/>
            <person name="Nguyen H.T.T."/>
            <person name="Saunders A.M."/>
            <person name="Nielsen J.L."/>
            <person name="Wimmer R."/>
            <person name="Le V.Q."/>
            <person name="McIlroy S.J."/>
            <person name="Petrovski S."/>
            <person name="Seviour R.J."/>
            <person name="Calteau A."/>
            <person name="Nielsen K.L."/>
            <person name="Nielsen P.H."/>
        </authorList>
    </citation>
    <scope>NUCLEOTIDE SEQUENCE [LARGE SCALE GENOMIC DNA]</scope>
    <source>
        <strain evidence="1 2">Lp2</strain>
    </source>
</reference>
<protein>
    <recommendedName>
        <fullName evidence="3">Cold shock protein</fullName>
    </recommendedName>
</protein>
<dbReference type="Proteomes" id="UP000013167">
    <property type="component" value="Unassembled WGS sequence"/>
</dbReference>
<dbReference type="RefSeq" id="WP_010849774.1">
    <property type="nucleotide sequence ID" value="NZ_HF570956.1"/>
</dbReference>
<proteinExistence type="predicted"/>
<evidence type="ECO:0000313" key="1">
    <source>
        <dbReference type="EMBL" id="CCH69898.1"/>
    </source>
</evidence>
<accession>N0DZ56</accession>
<keyword evidence="2" id="KW-1185">Reference proteome</keyword>
<dbReference type="HOGENOM" id="CLU_203151_0_0_11"/>
<evidence type="ECO:0008006" key="3">
    <source>
        <dbReference type="Google" id="ProtNLM"/>
    </source>
</evidence>
<sequence>MQATIHSTGDEGGQALLDDGSLIDWDLASVAGSGLRHLRVGQRVSVELDDEDRRARRMWIVGIGAGQVIS</sequence>
<dbReference type="eggNOG" id="ENOG502ZMTQ">
    <property type="taxonomic scope" value="Bacteria"/>
</dbReference>
<dbReference type="OrthoDB" id="9151145at2"/>
<dbReference type="EMBL" id="CAIZ01000114">
    <property type="protein sequence ID" value="CCH69898.1"/>
    <property type="molecule type" value="Genomic_DNA"/>
</dbReference>
<dbReference type="AlphaFoldDB" id="N0DZ56"/>
<evidence type="ECO:0000313" key="2">
    <source>
        <dbReference type="Proteomes" id="UP000013167"/>
    </source>
</evidence>
<dbReference type="STRING" id="1193181.BN10_450009"/>
<gene>
    <name evidence="1" type="ORF">BN10_450009</name>
</gene>